<evidence type="ECO:0000256" key="1">
    <source>
        <dbReference type="SAM" id="Phobius"/>
    </source>
</evidence>
<feature type="transmembrane region" description="Helical" evidence="1">
    <location>
        <begin position="148"/>
        <end position="173"/>
    </location>
</feature>
<dbReference type="EMBL" id="CP003050">
    <property type="protein sequence ID" value="AGB17144.1"/>
    <property type="molecule type" value="Genomic_DNA"/>
</dbReference>
<feature type="transmembrane region" description="Helical" evidence="1">
    <location>
        <begin position="427"/>
        <end position="445"/>
    </location>
</feature>
<feature type="transmembrane region" description="Helical" evidence="1">
    <location>
        <begin position="229"/>
        <end position="251"/>
    </location>
</feature>
<feature type="transmembrane region" description="Helical" evidence="1">
    <location>
        <begin position="380"/>
        <end position="406"/>
    </location>
</feature>
<proteinExistence type="predicted"/>
<keyword evidence="1" id="KW-0812">Transmembrane</keyword>
<dbReference type="PANTHER" id="PTHR35337:SF1">
    <property type="entry name" value="SLR1478 PROTEIN"/>
    <property type="match status" value="1"/>
</dbReference>
<feature type="transmembrane region" description="Helical" evidence="1">
    <location>
        <begin position="321"/>
        <end position="342"/>
    </location>
</feature>
<dbReference type="eggNOG" id="arCOG01994">
    <property type="taxonomic scope" value="Archaea"/>
</dbReference>
<dbReference type="GeneID" id="14377100"/>
<dbReference type="eggNOG" id="arCOG04389">
    <property type="taxonomic scope" value="Archaea"/>
</dbReference>
<organism evidence="2 3">
    <name type="scientific">Halovivax ruber (strain DSM 18193 / JCM 13892 / XH-70)</name>
    <dbReference type="NCBI Taxonomy" id="797302"/>
    <lineage>
        <taxon>Archaea</taxon>
        <taxon>Methanobacteriati</taxon>
        <taxon>Methanobacteriota</taxon>
        <taxon>Stenosarchaea group</taxon>
        <taxon>Halobacteria</taxon>
        <taxon>Halobacteriales</taxon>
        <taxon>Natrialbaceae</taxon>
        <taxon>Halovivax</taxon>
    </lineage>
</organism>
<sequence>MRLDRAVSTAWHVLWDRPSDLLPLYVLGLAISGLTQAGVLLGAALIGLYLSLTGRLETIQDNLSGLGGPPDPERAPDAFAAWTESLGTALEPAMTLPVGIITIGTTLVVVLVAVLTTTAVTAGRLAGCLGRLRDERGLVAGLAGARRYWRSILALYVLELVAWIGITLLAVLLAQAGPIGVLVAVVGWLVGAISIRAIFAFAPVAVVVDETGALSGLRYAASYVRHRTIEAAGYYLVVLVALVGFGAVTAALGRLGVAAGTGLGYALLVLPLLDLVKTTLYGGGRFAIDPPARVERSLVDQLVSALGRSLRELLAFVRATPGAHTIATVTLVGGVVAGWFLATPLAGAVESSIAGRLVGHSAPVAAAEFFGNNWTVALTMAFAGFFAVVPAIVTLAFNGLAIGVVARTEVELAELLAFMAPHGVIELPAIVVAGAVGIFLGTTWVRTWRGSGSRLELADALEQAFWVLLGVGILLAIAALIEGFVSPYYWRPFL</sequence>
<reference evidence="2" key="1">
    <citation type="submission" date="2011-09" db="EMBL/GenBank/DDBJ databases">
        <title>Complete sequence of Halovivax ruber XH-70.</title>
        <authorList>
            <consortium name="US DOE Joint Genome Institute"/>
            <person name="Lucas S."/>
            <person name="Han J."/>
            <person name="Lapidus A."/>
            <person name="Cheng J.-F."/>
            <person name="Goodwin L."/>
            <person name="Pitluck S."/>
            <person name="Peters L."/>
            <person name="Mikhailova N."/>
            <person name="Davenport K."/>
            <person name="Detter J.C."/>
            <person name="Han C."/>
            <person name="Tapia R."/>
            <person name="Land M."/>
            <person name="Hauser L."/>
            <person name="Kyrpides N."/>
            <person name="Ivanova N."/>
            <person name="Pagani I."/>
            <person name="Sproer C."/>
            <person name="Anderson I."/>
            <person name="Woyke T."/>
        </authorList>
    </citation>
    <scope>NUCLEOTIDE SEQUENCE</scope>
    <source>
        <strain evidence="2">XH-70</strain>
    </source>
</reference>
<dbReference type="Pfam" id="PF01944">
    <property type="entry name" value="SpoIIM"/>
    <property type="match status" value="1"/>
</dbReference>
<dbReference type="KEGG" id="hru:Halru_2563"/>
<accession>L0IEE1</accession>
<dbReference type="InterPro" id="IPR002798">
    <property type="entry name" value="SpoIIM-like"/>
</dbReference>
<dbReference type="AlphaFoldDB" id="L0IEE1"/>
<dbReference type="RefSeq" id="WP_015301743.1">
    <property type="nucleotide sequence ID" value="NC_019964.1"/>
</dbReference>
<feature type="transmembrane region" description="Helical" evidence="1">
    <location>
        <begin position="179"/>
        <end position="208"/>
    </location>
</feature>
<keyword evidence="1" id="KW-1133">Transmembrane helix</keyword>
<evidence type="ECO:0000313" key="2">
    <source>
        <dbReference type="EMBL" id="AGB17144.1"/>
    </source>
</evidence>
<name>L0IEE1_HALRX</name>
<evidence type="ECO:0000313" key="3">
    <source>
        <dbReference type="Proteomes" id="UP000010846"/>
    </source>
</evidence>
<dbReference type="OrthoDB" id="86288at2157"/>
<gene>
    <name evidence="2" type="ordered locus">Halru_2563</name>
</gene>
<keyword evidence="3" id="KW-1185">Reference proteome</keyword>
<dbReference type="STRING" id="797302.Halru_2563"/>
<dbReference type="Proteomes" id="UP000010846">
    <property type="component" value="Chromosome"/>
</dbReference>
<dbReference type="HOGENOM" id="CLU_044678_0_0_2"/>
<feature type="transmembrane region" description="Helical" evidence="1">
    <location>
        <begin position="465"/>
        <end position="490"/>
    </location>
</feature>
<keyword evidence="1" id="KW-0472">Membrane</keyword>
<feature type="transmembrane region" description="Helical" evidence="1">
    <location>
        <begin position="257"/>
        <end position="276"/>
    </location>
</feature>
<protein>
    <submittedName>
        <fullName evidence="2">Uncharacterized membrane protein</fullName>
    </submittedName>
</protein>
<feature type="transmembrane region" description="Helical" evidence="1">
    <location>
        <begin position="21"/>
        <end position="50"/>
    </location>
</feature>
<feature type="transmembrane region" description="Helical" evidence="1">
    <location>
        <begin position="100"/>
        <end position="127"/>
    </location>
</feature>
<dbReference type="PANTHER" id="PTHR35337">
    <property type="entry name" value="SLR1478 PROTEIN"/>
    <property type="match status" value="1"/>
</dbReference>